<keyword evidence="4" id="KW-0418">Kinase</keyword>
<evidence type="ECO:0000313" key="9">
    <source>
        <dbReference type="Proteomes" id="UP000015354"/>
    </source>
</evidence>
<dbReference type="GO" id="GO:0004674">
    <property type="term" value="F:protein serine/threonine kinase activity"/>
    <property type="evidence" value="ECO:0007669"/>
    <property type="project" value="UniProtKB-KW"/>
</dbReference>
<dbReference type="Gene3D" id="3.20.200.10">
    <property type="entry name" value="MHCK/EF2 kinase"/>
    <property type="match status" value="1"/>
</dbReference>
<dbReference type="SMART" id="SM00811">
    <property type="entry name" value="Alpha_kinase"/>
    <property type="match status" value="1"/>
</dbReference>
<name>S9URN2_9TRYP</name>
<dbReference type="GO" id="GO:0005524">
    <property type="term" value="F:ATP binding"/>
    <property type="evidence" value="ECO:0007669"/>
    <property type="project" value="UniProtKB-KW"/>
</dbReference>
<feature type="region of interest" description="Disordered" evidence="6">
    <location>
        <begin position="261"/>
        <end position="284"/>
    </location>
</feature>
<comment type="caution">
    <text evidence="8">The sequence shown here is derived from an EMBL/GenBank/DDBJ whole genome shotgun (WGS) entry which is preliminary data.</text>
</comment>
<gene>
    <name evidence="8" type="ORF">STCU_10726</name>
</gene>
<evidence type="ECO:0000256" key="6">
    <source>
        <dbReference type="SAM" id="MobiDB-lite"/>
    </source>
</evidence>
<dbReference type="Pfam" id="PF02816">
    <property type="entry name" value="Alpha_kinase"/>
    <property type="match status" value="1"/>
</dbReference>
<dbReference type="PROSITE" id="PS51158">
    <property type="entry name" value="ALPHA_KINASE"/>
    <property type="match status" value="1"/>
</dbReference>
<dbReference type="InterPro" id="IPR051852">
    <property type="entry name" value="Alpha-type_PK"/>
</dbReference>
<dbReference type="InterPro" id="IPR004166">
    <property type="entry name" value="a-kinase_dom"/>
</dbReference>
<dbReference type="EMBL" id="ATMH01010584">
    <property type="protein sequence ID" value="EPY17251.1"/>
    <property type="molecule type" value="Genomic_DNA"/>
</dbReference>
<feature type="compositionally biased region" description="Low complexity" evidence="6">
    <location>
        <begin position="342"/>
        <end position="351"/>
    </location>
</feature>
<evidence type="ECO:0000259" key="7">
    <source>
        <dbReference type="PROSITE" id="PS51158"/>
    </source>
</evidence>
<keyword evidence="1" id="KW-0723">Serine/threonine-protein kinase</keyword>
<dbReference type="SUPFAM" id="SSF56112">
    <property type="entry name" value="Protein kinase-like (PK-like)"/>
    <property type="match status" value="1"/>
</dbReference>
<accession>S9URN2</accession>
<evidence type="ECO:0000256" key="2">
    <source>
        <dbReference type="ARBA" id="ARBA00022679"/>
    </source>
</evidence>
<keyword evidence="2" id="KW-0808">Transferase</keyword>
<dbReference type="PANTHER" id="PTHR45992:SF2">
    <property type="entry name" value="EUKARYOTIC ELONGATION FACTOR 2 KINASE"/>
    <property type="match status" value="1"/>
</dbReference>
<reference evidence="8 9" key="1">
    <citation type="journal article" date="2013" name="PLoS ONE">
        <title>Predicting the Proteins of Angomonas deanei, Strigomonas culicis and Their Respective Endosymbionts Reveals New Aspects of the Trypanosomatidae Family.</title>
        <authorList>
            <person name="Motta M.C."/>
            <person name="Martins A.C."/>
            <person name="de Souza S.S."/>
            <person name="Catta-Preta C.M."/>
            <person name="Silva R."/>
            <person name="Klein C.C."/>
            <person name="de Almeida L.G."/>
            <person name="de Lima Cunha O."/>
            <person name="Ciapina L.P."/>
            <person name="Brocchi M."/>
            <person name="Colabardini A.C."/>
            <person name="de Araujo Lima B."/>
            <person name="Machado C.R."/>
            <person name="de Almeida Soares C.M."/>
            <person name="Probst C.M."/>
            <person name="de Menezes C.B."/>
            <person name="Thompson C.E."/>
            <person name="Bartholomeu D.C."/>
            <person name="Gradia D.F."/>
            <person name="Pavoni D.P."/>
            <person name="Grisard E.C."/>
            <person name="Fantinatti-Garboggini F."/>
            <person name="Marchini F.K."/>
            <person name="Rodrigues-Luiz G.F."/>
            <person name="Wagner G."/>
            <person name="Goldman G.H."/>
            <person name="Fietto J.L."/>
            <person name="Elias M.C."/>
            <person name="Goldman M.H."/>
            <person name="Sagot M.F."/>
            <person name="Pereira M."/>
            <person name="Stoco P.H."/>
            <person name="de Mendonca-Neto R.P."/>
            <person name="Teixeira S.M."/>
            <person name="Maciel T.E."/>
            <person name="de Oliveira Mendes T.A."/>
            <person name="Urmenyi T.P."/>
            <person name="de Souza W."/>
            <person name="Schenkman S."/>
            <person name="de Vasconcelos A.T."/>
        </authorList>
    </citation>
    <scope>NUCLEOTIDE SEQUENCE [LARGE SCALE GENOMIC DNA]</scope>
</reference>
<evidence type="ECO:0000256" key="5">
    <source>
        <dbReference type="ARBA" id="ARBA00022840"/>
    </source>
</evidence>
<evidence type="ECO:0000313" key="8">
    <source>
        <dbReference type="EMBL" id="EPY17251.1"/>
    </source>
</evidence>
<proteinExistence type="predicted"/>
<keyword evidence="5" id="KW-0067">ATP-binding</keyword>
<feature type="compositionally biased region" description="Low complexity" evidence="6">
    <location>
        <begin position="269"/>
        <end position="284"/>
    </location>
</feature>
<feature type="region of interest" description="Disordered" evidence="6">
    <location>
        <begin position="375"/>
        <end position="402"/>
    </location>
</feature>
<dbReference type="PANTHER" id="PTHR45992">
    <property type="entry name" value="EUKARYOTIC ELONGATION FACTOR 2 KINASE-RELATED"/>
    <property type="match status" value="1"/>
</dbReference>
<dbReference type="Proteomes" id="UP000015354">
    <property type="component" value="Unassembled WGS sequence"/>
</dbReference>
<dbReference type="InterPro" id="IPR011009">
    <property type="entry name" value="Kinase-like_dom_sf"/>
</dbReference>
<keyword evidence="3" id="KW-0547">Nucleotide-binding</keyword>
<dbReference type="GO" id="GO:1903013">
    <property type="term" value="P:response to differentiation-inducing factor 1"/>
    <property type="evidence" value="ECO:0007669"/>
    <property type="project" value="TreeGrafter"/>
</dbReference>
<evidence type="ECO:0000256" key="1">
    <source>
        <dbReference type="ARBA" id="ARBA00022527"/>
    </source>
</evidence>
<keyword evidence="9" id="KW-1185">Reference proteome</keyword>
<dbReference type="AlphaFoldDB" id="S9URN2"/>
<feature type="domain" description="Alpha-type protein kinase" evidence="7">
    <location>
        <begin position="15"/>
        <end position="224"/>
    </location>
</feature>
<evidence type="ECO:0000256" key="4">
    <source>
        <dbReference type="ARBA" id="ARBA00022777"/>
    </source>
</evidence>
<sequence>MPYRLTQRAALEPFAEHAVIYEWNLKEGCWNRIATRMVVSPEPFAHGNMRASYYMIDMTRLNCRLVAKRYLRRSVGDDQYFDDVSMHSISGHWARMYNAMDPPKKVKFVPAAVVELPERSPPLILALEPQLDGQFKKYNNNCGYVPRNARWTPQAFSHYTYHASRHQLMIVDIQGVDDIYTDPQILSPDGEGYGRGNLGMKGIRRFLESHRCNSVCKALGLPPVNHYTEGAAEPMRATSARGDIANIEGERLPPKVYKREAALSTSRTGSQASPSASSPVSPAPVPGLAGPAYVPGVPGHNTKFMQHIRDAIKRNQSTYFANTAGMLVPVGSPIHTGGGSQGQMSQHQSGMATPMGASTPSSIGFIPRPPSDCRISGSGRMVDRRPSAFSSVEEGPRRFYNK</sequence>
<dbReference type="GO" id="GO:0031037">
    <property type="term" value="P:myosin II filament disassembly"/>
    <property type="evidence" value="ECO:0007669"/>
    <property type="project" value="TreeGrafter"/>
</dbReference>
<dbReference type="OrthoDB" id="301415at2759"/>
<evidence type="ECO:0000256" key="3">
    <source>
        <dbReference type="ARBA" id="ARBA00022741"/>
    </source>
</evidence>
<organism evidence="8 9">
    <name type="scientific">Strigomonas culicis</name>
    <dbReference type="NCBI Taxonomy" id="28005"/>
    <lineage>
        <taxon>Eukaryota</taxon>
        <taxon>Discoba</taxon>
        <taxon>Euglenozoa</taxon>
        <taxon>Kinetoplastea</taxon>
        <taxon>Metakinetoplastina</taxon>
        <taxon>Trypanosomatida</taxon>
        <taxon>Trypanosomatidae</taxon>
        <taxon>Strigomonadinae</taxon>
        <taxon>Strigomonas</taxon>
    </lineage>
</organism>
<dbReference type="Gene3D" id="3.30.200.20">
    <property type="entry name" value="Phosphorylase Kinase, domain 1"/>
    <property type="match status" value="2"/>
</dbReference>
<dbReference type="CDD" id="cd16968">
    <property type="entry name" value="Alpha_kinase_MHCK_like"/>
    <property type="match status" value="1"/>
</dbReference>
<protein>
    <recommendedName>
        <fullName evidence="7">Alpha-type protein kinase domain-containing protein</fullName>
    </recommendedName>
</protein>
<feature type="region of interest" description="Disordered" evidence="6">
    <location>
        <begin position="336"/>
        <end position="359"/>
    </location>
</feature>